<dbReference type="EMBL" id="CAXDID020000061">
    <property type="protein sequence ID" value="CAL6010233.1"/>
    <property type="molecule type" value="Genomic_DNA"/>
</dbReference>
<evidence type="ECO:0000313" key="1">
    <source>
        <dbReference type="EMBL" id="CAI9958455.1"/>
    </source>
</evidence>
<comment type="caution">
    <text evidence="1">The sequence shown here is derived from an EMBL/GenBank/DDBJ whole genome shotgun (WGS) entry which is preliminary data.</text>
</comment>
<sequence length="552" mass="62665">MLFAQLFCKQLISAHYSTCQQQISINNNIYTFCQKYQNINNRRINQHLILPQNTNYLFFYSQNMKNSTINVKVPETLSFSLFGFVTAPELLNAKITVRIQFKVFQAALICDQCDLKSSDSIFIFTASGERICGLVLKLNKEIELNNIDLQFRINGKEQGGIVFQILKQVNISITDANLAGWFNNMSQNGNIASNVMNMTNIIVQNFCMCTNSVNNYANISALNYWNQAGNIKIECQNICKTIHFTYGLCLSHLQLGQLMDNQLSCHDNFDLVDDSCQCKQGFILNGSICLNISKEMHVIVLNISQVNNSIMFDFTQLQNNRSFNYTILDEKIIQQINITNNSINNGFFTSNQQLSNKTQSLSNQTNTVYQLNDNYILSNFTLSQFNLNKSINISSQLINQSNISIQSKISSNTSIFDNILQNQTNIQQDMLQNIEYQLSSSINQTQSNMITKTAEKKKLLQTAINRIKCIQGDCENINNVIITGATESYCSNNANATIICSIYENFRTVTVPNTCQVRLNAVTGNVDLYTYCCSPQGYWDEDSETCEHITYT</sequence>
<reference evidence="1" key="1">
    <citation type="submission" date="2023-06" db="EMBL/GenBank/DDBJ databases">
        <authorList>
            <person name="Kurt Z."/>
        </authorList>
    </citation>
    <scope>NUCLEOTIDE SEQUENCE</scope>
</reference>
<reference evidence="2 3" key="2">
    <citation type="submission" date="2024-07" db="EMBL/GenBank/DDBJ databases">
        <authorList>
            <person name="Akdeniz Z."/>
        </authorList>
    </citation>
    <scope>NUCLEOTIDE SEQUENCE [LARGE SCALE GENOMIC DNA]</scope>
</reference>
<organism evidence="1">
    <name type="scientific">Hexamita inflata</name>
    <dbReference type="NCBI Taxonomy" id="28002"/>
    <lineage>
        <taxon>Eukaryota</taxon>
        <taxon>Metamonada</taxon>
        <taxon>Diplomonadida</taxon>
        <taxon>Hexamitidae</taxon>
        <taxon>Hexamitinae</taxon>
        <taxon>Hexamita</taxon>
    </lineage>
</organism>
<protein>
    <submittedName>
        <fullName evidence="2">Hypothetical_protein</fullName>
    </submittedName>
</protein>
<gene>
    <name evidence="2" type="ORF">HINF_LOCUS21984</name>
    <name evidence="1" type="ORF">HINF_LOCUS46100</name>
</gene>
<dbReference type="EMBL" id="CATOUU010000906">
    <property type="protein sequence ID" value="CAI9958455.1"/>
    <property type="molecule type" value="Genomic_DNA"/>
</dbReference>
<keyword evidence="3" id="KW-1185">Reference proteome</keyword>
<dbReference type="Proteomes" id="UP001642409">
    <property type="component" value="Unassembled WGS sequence"/>
</dbReference>
<accession>A0AA86QGR1</accession>
<proteinExistence type="predicted"/>
<evidence type="ECO:0000313" key="2">
    <source>
        <dbReference type="EMBL" id="CAL6010233.1"/>
    </source>
</evidence>
<name>A0AA86QGR1_9EUKA</name>
<dbReference type="AlphaFoldDB" id="A0AA86QGR1"/>
<evidence type="ECO:0000313" key="3">
    <source>
        <dbReference type="Proteomes" id="UP001642409"/>
    </source>
</evidence>